<evidence type="ECO:0000313" key="2">
    <source>
        <dbReference type="EMBL" id="MED6270076.1"/>
    </source>
</evidence>
<keyword evidence="1" id="KW-1133">Transmembrane helix</keyword>
<proteinExistence type="predicted"/>
<dbReference type="EMBL" id="JAHUTJ010016711">
    <property type="protein sequence ID" value="MED6270076.1"/>
    <property type="molecule type" value="Genomic_DNA"/>
</dbReference>
<accession>A0ABU7D6X5</accession>
<evidence type="ECO:0000313" key="3">
    <source>
        <dbReference type="Proteomes" id="UP001352852"/>
    </source>
</evidence>
<name>A0ABU7D6X5_9TELE</name>
<comment type="caution">
    <text evidence="2">The sequence shown here is derived from an EMBL/GenBank/DDBJ whole genome shotgun (WGS) entry which is preliminary data.</text>
</comment>
<reference evidence="2 3" key="1">
    <citation type="submission" date="2021-06" db="EMBL/GenBank/DDBJ databases">
        <authorList>
            <person name="Palmer J.M."/>
        </authorList>
    </citation>
    <scope>NUCLEOTIDE SEQUENCE [LARGE SCALE GENOMIC DNA]</scope>
    <source>
        <strain evidence="2 3">CL_MEX2019</strain>
        <tissue evidence="2">Muscle</tissue>
    </source>
</reference>
<sequence>MAVVVQSHSLAGPVCLLPKLLKSTKRSWHTLSTYLLFAFIFLYLLVCATCHRTMDENQVLCLTKRSQHFLFTKILDDGHARPPQDKNGQSSKPLLGIVQFLLILILAGDVEINPGPAAWVSTSTMPPPWLSGPQPLLPWVPPQLTELLPNT</sequence>
<keyword evidence="1" id="KW-0472">Membrane</keyword>
<organism evidence="2 3">
    <name type="scientific">Characodon lateralis</name>
    <dbReference type="NCBI Taxonomy" id="208331"/>
    <lineage>
        <taxon>Eukaryota</taxon>
        <taxon>Metazoa</taxon>
        <taxon>Chordata</taxon>
        <taxon>Craniata</taxon>
        <taxon>Vertebrata</taxon>
        <taxon>Euteleostomi</taxon>
        <taxon>Actinopterygii</taxon>
        <taxon>Neopterygii</taxon>
        <taxon>Teleostei</taxon>
        <taxon>Neoteleostei</taxon>
        <taxon>Acanthomorphata</taxon>
        <taxon>Ovalentaria</taxon>
        <taxon>Atherinomorphae</taxon>
        <taxon>Cyprinodontiformes</taxon>
        <taxon>Goodeidae</taxon>
        <taxon>Characodon</taxon>
    </lineage>
</organism>
<keyword evidence="3" id="KW-1185">Reference proteome</keyword>
<feature type="transmembrane region" description="Helical" evidence="1">
    <location>
        <begin position="28"/>
        <end position="46"/>
    </location>
</feature>
<keyword evidence="1" id="KW-0812">Transmembrane</keyword>
<protein>
    <submittedName>
        <fullName evidence="2">Uncharacterized protein</fullName>
    </submittedName>
</protein>
<dbReference type="Proteomes" id="UP001352852">
    <property type="component" value="Unassembled WGS sequence"/>
</dbReference>
<gene>
    <name evidence="2" type="ORF">CHARACLAT_006207</name>
</gene>
<evidence type="ECO:0000256" key="1">
    <source>
        <dbReference type="SAM" id="Phobius"/>
    </source>
</evidence>